<keyword evidence="4 7" id="KW-0436">Ligase</keyword>
<evidence type="ECO:0000259" key="10">
    <source>
        <dbReference type="Pfam" id="PF08245"/>
    </source>
</evidence>
<evidence type="ECO:0000256" key="1">
    <source>
        <dbReference type="ARBA" id="ARBA00004496"/>
    </source>
</evidence>
<comment type="pathway">
    <text evidence="2 7 8">Cell wall biogenesis; peptidoglycan biosynthesis.</text>
</comment>
<sequence length="502" mass="49771">MTGPGAGGVARQARGDVAVDELKDAPVTVVGTGVSGAAAARALLRLGARVTVVDAGDGPPAQAAAAELRAAGAAVQLGGLPTAVGAARLVVTSPGVPPGTPLFAAARAAGVPVWGEIELGWRIRPAARWLAITGTNGKTTTTEMLGAILTAAGRRAATAGNIGTPVVTAALAEPPYDTLAVELSSFQLHYTETAVPVAAAILNVAPDHLDWHGGPDGYAADKARIWMHPATIAVGNADDPGSAALLAAAPGRRVTFGLDPATAEVTVVDGWLVDRAFGGGPLVAVADLLAGPRPDGSAQGGSAQGAPGPGRHLVANALAAAALARADGVEPAAIASALAAYRPGAHRNALVTTVDGVRYVDDSKATNPHAAAASLTAYPSVVWIAGGLNKGLAFDELVELAAGRLRAVVLIGRCADEIAAALARHAPDVPMERAAGMDDAVEAAARLARAGDTVLLAPAAASMDMFRDYAERGDLFAAAAGRRGQVGAAPGVVPPGGQSRGG</sequence>
<comment type="subcellular location">
    <subcellularLocation>
        <location evidence="1 7 8">Cytoplasm</location>
    </subcellularLocation>
</comment>
<evidence type="ECO:0000256" key="3">
    <source>
        <dbReference type="ARBA" id="ARBA00022490"/>
    </source>
</evidence>
<feature type="domain" description="Mur ligase central" evidence="10">
    <location>
        <begin position="132"/>
        <end position="324"/>
    </location>
</feature>
<dbReference type="GO" id="GO:0009252">
    <property type="term" value="P:peptidoglycan biosynthetic process"/>
    <property type="evidence" value="ECO:0007669"/>
    <property type="project" value="UniProtKB-UniRule"/>
</dbReference>
<evidence type="ECO:0000256" key="2">
    <source>
        <dbReference type="ARBA" id="ARBA00004752"/>
    </source>
</evidence>
<protein>
    <recommendedName>
        <fullName evidence="7 8">UDP-N-acetylmuramoylalanine--D-glutamate ligase</fullName>
        <ecNumber evidence="7 8">6.3.2.9</ecNumber>
    </recommendedName>
    <alternativeName>
        <fullName evidence="7">D-glutamic acid-adding enzyme</fullName>
    </alternativeName>
    <alternativeName>
        <fullName evidence="7">UDP-N-acetylmuramoyl-L-alanyl-D-glutamate synthetase</fullName>
    </alternativeName>
</protein>
<keyword evidence="7 8" id="KW-0132">Cell division</keyword>
<keyword evidence="3 7" id="KW-0963">Cytoplasm</keyword>
<dbReference type="EC" id="6.3.2.9" evidence="7 8"/>
<dbReference type="PANTHER" id="PTHR43692">
    <property type="entry name" value="UDP-N-ACETYLMURAMOYLALANINE--D-GLUTAMATE LIGASE"/>
    <property type="match status" value="1"/>
</dbReference>
<evidence type="ECO:0000313" key="12">
    <source>
        <dbReference type="Proteomes" id="UP000002484"/>
    </source>
</evidence>
<evidence type="ECO:0000256" key="7">
    <source>
        <dbReference type="HAMAP-Rule" id="MF_00639"/>
    </source>
</evidence>
<accession>E3J0C8</accession>
<dbReference type="STRING" id="298654.FraEuI1c_2372"/>
<dbReference type="EMBL" id="CP002299">
    <property type="protein sequence ID" value="ADP80411.1"/>
    <property type="molecule type" value="Genomic_DNA"/>
</dbReference>
<dbReference type="SUPFAM" id="SSF53244">
    <property type="entry name" value="MurD-like peptide ligases, peptide-binding domain"/>
    <property type="match status" value="1"/>
</dbReference>
<dbReference type="InterPro" id="IPR013221">
    <property type="entry name" value="Mur_ligase_cen"/>
</dbReference>
<dbReference type="Pfam" id="PF21799">
    <property type="entry name" value="MurD-like_N"/>
    <property type="match status" value="1"/>
</dbReference>
<dbReference type="Proteomes" id="UP000002484">
    <property type="component" value="Chromosome"/>
</dbReference>
<keyword evidence="7 8" id="KW-0131">Cell cycle</keyword>
<dbReference type="KEGG" id="fri:FraEuI1c_2372"/>
<dbReference type="GO" id="GO:0005737">
    <property type="term" value="C:cytoplasm"/>
    <property type="evidence" value="ECO:0007669"/>
    <property type="project" value="UniProtKB-SubCell"/>
</dbReference>
<evidence type="ECO:0000259" key="9">
    <source>
        <dbReference type="Pfam" id="PF02875"/>
    </source>
</evidence>
<dbReference type="InterPro" id="IPR036565">
    <property type="entry name" value="Mur-like_cat_sf"/>
</dbReference>
<dbReference type="GO" id="GO:0071555">
    <property type="term" value="P:cell wall organization"/>
    <property type="evidence" value="ECO:0007669"/>
    <property type="project" value="UniProtKB-KW"/>
</dbReference>
<keyword evidence="7 8" id="KW-0961">Cell wall biogenesis/degradation</keyword>
<dbReference type="HAMAP" id="MF_00639">
    <property type="entry name" value="MurD"/>
    <property type="match status" value="1"/>
</dbReference>
<dbReference type="InterPro" id="IPR005762">
    <property type="entry name" value="MurD"/>
</dbReference>
<keyword evidence="12" id="KW-1185">Reference proteome</keyword>
<comment type="function">
    <text evidence="7 8">Cell wall formation. Catalyzes the addition of glutamate to the nucleotide precursor UDP-N-acetylmuramoyl-L-alanine (UMA).</text>
</comment>
<dbReference type="eggNOG" id="COG0771">
    <property type="taxonomic scope" value="Bacteria"/>
</dbReference>
<dbReference type="Pfam" id="PF08245">
    <property type="entry name" value="Mur_ligase_M"/>
    <property type="match status" value="1"/>
</dbReference>
<dbReference type="Gene3D" id="3.90.190.20">
    <property type="entry name" value="Mur ligase, C-terminal domain"/>
    <property type="match status" value="1"/>
</dbReference>
<dbReference type="InParanoid" id="E3J0C8"/>
<feature type="domain" description="Mur ligase C-terminal" evidence="9">
    <location>
        <begin position="346"/>
        <end position="459"/>
    </location>
</feature>
<dbReference type="GO" id="GO:0051301">
    <property type="term" value="P:cell division"/>
    <property type="evidence" value="ECO:0007669"/>
    <property type="project" value="UniProtKB-KW"/>
</dbReference>
<dbReference type="InterPro" id="IPR036615">
    <property type="entry name" value="Mur_ligase_C_dom_sf"/>
</dbReference>
<dbReference type="Gene3D" id="3.40.50.720">
    <property type="entry name" value="NAD(P)-binding Rossmann-like Domain"/>
    <property type="match status" value="1"/>
</dbReference>
<organism evidence="11 12">
    <name type="scientific">Pseudofrankia inefficax (strain DSM 45817 / CECT 9037 / DDB 130130 / EuI1c)</name>
    <name type="common">Frankia inefficax</name>
    <dbReference type="NCBI Taxonomy" id="298654"/>
    <lineage>
        <taxon>Bacteria</taxon>
        <taxon>Bacillati</taxon>
        <taxon>Actinomycetota</taxon>
        <taxon>Actinomycetes</taxon>
        <taxon>Frankiales</taxon>
        <taxon>Frankiaceae</taxon>
        <taxon>Pseudofrankia</taxon>
    </lineage>
</organism>
<dbReference type="PANTHER" id="PTHR43692:SF1">
    <property type="entry name" value="UDP-N-ACETYLMURAMOYLALANINE--D-GLUTAMATE LIGASE"/>
    <property type="match status" value="1"/>
</dbReference>
<name>E3J0C8_PSEI1</name>
<comment type="catalytic activity">
    <reaction evidence="7 8">
        <text>UDP-N-acetyl-alpha-D-muramoyl-L-alanine + D-glutamate + ATP = UDP-N-acetyl-alpha-D-muramoyl-L-alanyl-D-glutamate + ADP + phosphate + H(+)</text>
        <dbReference type="Rhea" id="RHEA:16429"/>
        <dbReference type="ChEBI" id="CHEBI:15378"/>
        <dbReference type="ChEBI" id="CHEBI:29986"/>
        <dbReference type="ChEBI" id="CHEBI:30616"/>
        <dbReference type="ChEBI" id="CHEBI:43474"/>
        <dbReference type="ChEBI" id="CHEBI:83898"/>
        <dbReference type="ChEBI" id="CHEBI:83900"/>
        <dbReference type="ChEBI" id="CHEBI:456216"/>
        <dbReference type="EC" id="6.3.2.9"/>
    </reaction>
</comment>
<dbReference type="Gene3D" id="3.40.1190.10">
    <property type="entry name" value="Mur-like, catalytic domain"/>
    <property type="match status" value="1"/>
</dbReference>
<feature type="binding site" evidence="7">
    <location>
        <begin position="134"/>
        <end position="140"/>
    </location>
    <ligand>
        <name>ATP</name>
        <dbReference type="ChEBI" id="CHEBI:30616"/>
    </ligand>
</feature>
<keyword evidence="6 7" id="KW-0067">ATP-binding</keyword>
<dbReference type="NCBIfam" id="TIGR01087">
    <property type="entry name" value="murD"/>
    <property type="match status" value="1"/>
</dbReference>
<reference evidence="11 12" key="1">
    <citation type="submission" date="2010-10" db="EMBL/GenBank/DDBJ databases">
        <title>Complete sequence of Frankia sp. EuI1c.</title>
        <authorList>
            <consortium name="US DOE Joint Genome Institute"/>
            <person name="Lucas S."/>
            <person name="Copeland A."/>
            <person name="Lapidus A."/>
            <person name="Cheng J.-F."/>
            <person name="Bruce D."/>
            <person name="Goodwin L."/>
            <person name="Pitluck S."/>
            <person name="Chertkov O."/>
            <person name="Detter J.C."/>
            <person name="Han C."/>
            <person name="Tapia R."/>
            <person name="Land M."/>
            <person name="Hauser L."/>
            <person name="Jeffries C."/>
            <person name="Kyrpides N."/>
            <person name="Ivanova N."/>
            <person name="Mikhailova N."/>
            <person name="Beauchemin N."/>
            <person name="Sen A."/>
            <person name="Sur S.A."/>
            <person name="Gtari M."/>
            <person name="Wall L."/>
            <person name="Tisa L."/>
            <person name="Woyke T."/>
        </authorList>
    </citation>
    <scope>NUCLEOTIDE SEQUENCE [LARGE SCALE GENOMIC DNA]</scope>
    <source>
        <strain evidence="12">DSM 45817 / CECT 9037 / EuI1c</strain>
    </source>
</reference>
<dbReference type="HOGENOM" id="CLU_032540_0_0_11"/>
<dbReference type="AlphaFoldDB" id="E3J0C8"/>
<evidence type="ECO:0000256" key="8">
    <source>
        <dbReference type="RuleBase" id="RU003664"/>
    </source>
</evidence>
<keyword evidence="7 8" id="KW-0573">Peptidoglycan synthesis</keyword>
<keyword evidence="5 7" id="KW-0547">Nucleotide-binding</keyword>
<comment type="similarity">
    <text evidence="7">Belongs to the MurCDEF family.</text>
</comment>
<proteinExistence type="inferred from homology"/>
<dbReference type="UniPathway" id="UPA00219"/>
<dbReference type="GO" id="GO:0008764">
    <property type="term" value="F:UDP-N-acetylmuramoylalanine-D-glutamate ligase activity"/>
    <property type="evidence" value="ECO:0007669"/>
    <property type="project" value="UniProtKB-UniRule"/>
</dbReference>
<dbReference type="GO" id="GO:0008360">
    <property type="term" value="P:regulation of cell shape"/>
    <property type="evidence" value="ECO:0007669"/>
    <property type="project" value="UniProtKB-KW"/>
</dbReference>
<dbReference type="GO" id="GO:0005524">
    <property type="term" value="F:ATP binding"/>
    <property type="evidence" value="ECO:0007669"/>
    <property type="project" value="UniProtKB-UniRule"/>
</dbReference>
<evidence type="ECO:0000256" key="6">
    <source>
        <dbReference type="ARBA" id="ARBA00022840"/>
    </source>
</evidence>
<dbReference type="InterPro" id="IPR004101">
    <property type="entry name" value="Mur_ligase_C"/>
</dbReference>
<dbReference type="SUPFAM" id="SSF53623">
    <property type="entry name" value="MurD-like peptide ligases, catalytic domain"/>
    <property type="match status" value="1"/>
</dbReference>
<keyword evidence="7 8" id="KW-0133">Cell shape</keyword>
<evidence type="ECO:0000313" key="11">
    <source>
        <dbReference type="EMBL" id="ADP80411.1"/>
    </source>
</evidence>
<dbReference type="FunCoup" id="E3J0C8">
    <property type="interactions" value="110"/>
</dbReference>
<gene>
    <name evidence="7" type="primary">murD</name>
    <name evidence="11" type="ordered locus">FraEuI1c_2372</name>
</gene>
<evidence type="ECO:0000256" key="5">
    <source>
        <dbReference type="ARBA" id="ARBA00022741"/>
    </source>
</evidence>
<dbReference type="Pfam" id="PF02875">
    <property type="entry name" value="Mur_ligase_C"/>
    <property type="match status" value="1"/>
</dbReference>
<evidence type="ECO:0000256" key="4">
    <source>
        <dbReference type="ARBA" id="ARBA00022598"/>
    </source>
</evidence>
<dbReference type="SUPFAM" id="SSF51984">
    <property type="entry name" value="MurCD N-terminal domain"/>
    <property type="match status" value="1"/>
</dbReference>